<dbReference type="Proteomes" id="UP000004994">
    <property type="component" value="Chromosome 6"/>
</dbReference>
<dbReference type="Gramene" id="Solyc06g010145.1.1">
    <property type="protein sequence ID" value="Solyc06g010145.1.1"/>
    <property type="gene ID" value="Solyc06g010145.1"/>
</dbReference>
<reference evidence="1" key="1">
    <citation type="journal article" date="2012" name="Nature">
        <title>The tomato genome sequence provides insights into fleshy fruit evolution.</title>
        <authorList>
            <consortium name="Tomato Genome Consortium"/>
        </authorList>
    </citation>
    <scope>NUCLEOTIDE SEQUENCE [LARGE SCALE GENOMIC DNA]</scope>
    <source>
        <strain evidence="1">cv. Heinz 1706</strain>
    </source>
</reference>
<sequence length="131" mass="14693">MALEKHTRSDDVGCGKAIIEPRMHTRSDDVWHARMAFRKHRWLDDVEHGVPLSPLDSTYGPMTLGVTCHHRHWATHAGGLRLASHVIGLGRALHDIMELGKHTRWDDVCHGNAIIIPGIHTRSDDIKCGMS</sequence>
<keyword evidence="2" id="KW-1185">Reference proteome</keyword>
<proteinExistence type="predicted"/>
<dbReference type="EnsemblPlants" id="Solyc06g010145.1.1">
    <property type="protein sequence ID" value="Solyc06g010145.1.1"/>
    <property type="gene ID" value="Solyc06g010145.1"/>
</dbReference>
<name>A0A3Q7GT91_SOLLC</name>
<reference evidence="1" key="2">
    <citation type="submission" date="2019-01" db="UniProtKB">
        <authorList>
            <consortium name="EnsemblPlants"/>
        </authorList>
    </citation>
    <scope>IDENTIFICATION</scope>
    <source>
        <strain evidence="1">cv. Heinz 1706</strain>
    </source>
</reference>
<protein>
    <submittedName>
        <fullName evidence="1">Uncharacterized protein</fullName>
    </submittedName>
</protein>
<evidence type="ECO:0000313" key="2">
    <source>
        <dbReference type="Proteomes" id="UP000004994"/>
    </source>
</evidence>
<dbReference type="InParanoid" id="A0A3Q7GT91"/>
<dbReference type="PANTHER" id="PTHR33187">
    <property type="entry name" value="WU:FI09B08"/>
    <property type="match status" value="1"/>
</dbReference>
<organism evidence="1">
    <name type="scientific">Solanum lycopersicum</name>
    <name type="common">Tomato</name>
    <name type="synonym">Lycopersicon esculentum</name>
    <dbReference type="NCBI Taxonomy" id="4081"/>
    <lineage>
        <taxon>Eukaryota</taxon>
        <taxon>Viridiplantae</taxon>
        <taxon>Streptophyta</taxon>
        <taxon>Embryophyta</taxon>
        <taxon>Tracheophyta</taxon>
        <taxon>Spermatophyta</taxon>
        <taxon>Magnoliopsida</taxon>
        <taxon>eudicotyledons</taxon>
        <taxon>Gunneridae</taxon>
        <taxon>Pentapetalae</taxon>
        <taxon>asterids</taxon>
        <taxon>lamiids</taxon>
        <taxon>Solanales</taxon>
        <taxon>Solanaceae</taxon>
        <taxon>Solanoideae</taxon>
        <taxon>Solaneae</taxon>
        <taxon>Solanum</taxon>
        <taxon>Solanum subgen. Lycopersicon</taxon>
    </lineage>
</organism>
<dbReference type="AlphaFoldDB" id="A0A3Q7GT91"/>
<evidence type="ECO:0000313" key="1">
    <source>
        <dbReference type="EnsemblPlants" id="Solyc06g010145.1.1"/>
    </source>
</evidence>
<dbReference type="PANTHER" id="PTHR33187:SF11">
    <property type="entry name" value="AMINOTRANSFERASE-LIKE PLANT MOBILE DOMAIN-CONTAINING PROTEIN"/>
    <property type="match status" value="1"/>
</dbReference>
<accession>A0A3Q7GT91</accession>